<organism evidence="1 2">
    <name type="scientific">Shewanella sairae</name>
    <dbReference type="NCBI Taxonomy" id="190310"/>
    <lineage>
        <taxon>Bacteria</taxon>
        <taxon>Pseudomonadati</taxon>
        <taxon>Pseudomonadota</taxon>
        <taxon>Gammaproteobacteria</taxon>
        <taxon>Alteromonadales</taxon>
        <taxon>Shewanellaceae</taxon>
        <taxon>Shewanella</taxon>
    </lineage>
</organism>
<dbReference type="EMBL" id="BPEY01000131">
    <property type="protein sequence ID" value="GIU51778.1"/>
    <property type="molecule type" value="Genomic_DNA"/>
</dbReference>
<sequence>MKALTAFMPKSLQPLITSPTVALPIIEGALEQQLEMPIAILPSDPLTSISIAVEAPPEYEPFNRLYEYLLSQDVGYLIKDKTTERERVLAICGMWRMTKTIKTGKLQYHQLKVTYENGEFQSKWIRTKKEWVLPLFTFNINSVYFDEIRNYGLDAILKDLNKSPSLKGFKHKDVNLAINRKTGRGKTYSLLSNKLRYRVSEDNLKLAARSLIRSIWQFIDNRATYRLCYNMYYLRHCGSELTDFHFKFINDFAKHDISIEYWDNNKSLLPLLYLIDDKYYSNEQLFSNKQLISLLSTTNIPLLKNDLRILREQSVTFVKTFCYSIRDFNNSIEGYYNYDVEGLYYQSKAIGEETIKKSLKYFTGFIRSPELMSYPTTIKCKLLILFSNYLFRLSSSSLPLESLQTILTQWAIYHHDMIKNVRPMKHAEQWERVINHCRHVLDWYQHATPLLHKNQTWVSFQQLTDNWDRNRHDAEAQDIEEICWDKQLTQDMTINVKKNTVTISELNTARELHTEGFEQNHCVYSYYHYCLTGNYRVFSLKEFADDGSLVHRLTLGANVCIKTNVLTYEQLQSKGNGLPPPHLKQIAKKMITNLNITV</sequence>
<dbReference type="InterPro" id="IPR025586">
    <property type="entry name" value="PcfJ"/>
</dbReference>
<protein>
    <recommendedName>
        <fullName evidence="3">PcfJ domain-containing protein</fullName>
    </recommendedName>
</protein>
<dbReference type="Proteomes" id="UP000887104">
    <property type="component" value="Unassembled WGS sequence"/>
</dbReference>
<comment type="caution">
    <text evidence="1">The sequence shown here is derived from an EMBL/GenBank/DDBJ whole genome shotgun (WGS) entry which is preliminary data.</text>
</comment>
<evidence type="ECO:0000313" key="2">
    <source>
        <dbReference type="Proteomes" id="UP000887104"/>
    </source>
</evidence>
<reference evidence="1" key="1">
    <citation type="submission" date="2021-05" db="EMBL/GenBank/DDBJ databases">
        <title>Molecular characterization for Shewanella algae harboring chromosomal blaOXA-55-like strains isolated from clinical and environment sample.</title>
        <authorList>
            <person name="Ohama Y."/>
            <person name="Aoki K."/>
            <person name="Harada S."/>
            <person name="Moriya K."/>
            <person name="Ishii Y."/>
            <person name="Tateda K."/>
        </authorList>
    </citation>
    <scope>NUCLEOTIDE SEQUENCE</scope>
    <source>
        <strain evidence="1">JCM 11563</strain>
    </source>
</reference>
<keyword evidence="2" id="KW-1185">Reference proteome</keyword>
<name>A0ABQ4PQZ0_9GAMM</name>
<evidence type="ECO:0008006" key="3">
    <source>
        <dbReference type="Google" id="ProtNLM"/>
    </source>
</evidence>
<gene>
    <name evidence="1" type="ORF">TUM4438_42600</name>
</gene>
<evidence type="ECO:0000313" key="1">
    <source>
        <dbReference type="EMBL" id="GIU51778.1"/>
    </source>
</evidence>
<proteinExistence type="predicted"/>
<accession>A0ABQ4PQZ0</accession>
<dbReference type="Pfam" id="PF14284">
    <property type="entry name" value="PcfJ"/>
    <property type="match status" value="1"/>
</dbReference>